<organism evidence="5 6">
    <name type="scientific">Shewanella schlegeliana</name>
    <dbReference type="NCBI Taxonomy" id="190308"/>
    <lineage>
        <taxon>Bacteria</taxon>
        <taxon>Pseudomonadati</taxon>
        <taxon>Pseudomonadota</taxon>
        <taxon>Gammaproteobacteria</taxon>
        <taxon>Alteromonadales</taxon>
        <taxon>Shewanellaceae</taxon>
        <taxon>Shewanella</taxon>
    </lineage>
</organism>
<evidence type="ECO:0000256" key="2">
    <source>
        <dbReference type="ARBA" id="ARBA00022729"/>
    </source>
</evidence>
<dbReference type="PANTHER" id="PTHR35936:SF25">
    <property type="entry name" value="ABC TRANSPORTER SUBSTRATE-BINDING PROTEIN"/>
    <property type="match status" value="1"/>
</dbReference>
<dbReference type="RefSeq" id="WP_202720800.1">
    <property type="nucleotide sequence ID" value="NZ_BPEX01000001.1"/>
</dbReference>
<proteinExistence type="inferred from homology"/>
<dbReference type="SUPFAM" id="SSF53850">
    <property type="entry name" value="Periplasmic binding protein-like II"/>
    <property type="match status" value="1"/>
</dbReference>
<dbReference type="Gene3D" id="3.40.190.10">
    <property type="entry name" value="Periplasmic binding protein-like II"/>
    <property type="match status" value="2"/>
</dbReference>
<reference evidence="5 6" key="1">
    <citation type="submission" date="2021-01" db="EMBL/GenBank/DDBJ databases">
        <title>Genome sequence of Shewanella schlegeliana JCM 11561.</title>
        <authorList>
            <person name="Zhang H."/>
            <person name="Li C."/>
        </authorList>
    </citation>
    <scope>NUCLEOTIDE SEQUENCE [LARGE SCALE GENOMIC DNA]</scope>
    <source>
        <strain evidence="5 6">JCM 11561</strain>
    </source>
</reference>
<feature type="domain" description="Solute-binding protein family 3/N-terminal" evidence="4">
    <location>
        <begin position="19"/>
        <end position="242"/>
    </location>
</feature>
<comment type="caution">
    <text evidence="5">The sequence shown here is derived from an EMBL/GenBank/DDBJ whole genome shotgun (WGS) entry which is preliminary data.</text>
</comment>
<dbReference type="PANTHER" id="PTHR35936">
    <property type="entry name" value="MEMBRANE-BOUND LYTIC MUREIN TRANSGLYCOSYLASE F"/>
    <property type="match status" value="1"/>
</dbReference>
<feature type="chain" id="PRO_5045637685" evidence="3">
    <location>
        <begin position="18"/>
        <end position="243"/>
    </location>
</feature>
<dbReference type="EMBL" id="JAESVD010000002">
    <property type="protein sequence ID" value="MBL4912586.1"/>
    <property type="molecule type" value="Genomic_DNA"/>
</dbReference>
<dbReference type="SMART" id="SM00062">
    <property type="entry name" value="PBPb"/>
    <property type="match status" value="1"/>
</dbReference>
<keyword evidence="2 3" id="KW-0732">Signal</keyword>
<keyword evidence="6" id="KW-1185">Reference proteome</keyword>
<evidence type="ECO:0000313" key="6">
    <source>
        <dbReference type="Proteomes" id="UP000604898"/>
    </source>
</evidence>
<evidence type="ECO:0000256" key="1">
    <source>
        <dbReference type="ARBA" id="ARBA00010333"/>
    </source>
</evidence>
<evidence type="ECO:0000259" key="4">
    <source>
        <dbReference type="SMART" id="SM00062"/>
    </source>
</evidence>
<protein>
    <submittedName>
        <fullName evidence="5">Transporter substrate-binding domain-containing protein</fullName>
    </submittedName>
</protein>
<name>A0ABS1SVK2_9GAMM</name>
<dbReference type="Pfam" id="PF00497">
    <property type="entry name" value="SBP_bac_3"/>
    <property type="match status" value="1"/>
</dbReference>
<gene>
    <name evidence="5" type="ORF">JMA39_05455</name>
</gene>
<comment type="similarity">
    <text evidence="1">Belongs to the bacterial solute-binding protein 3 family.</text>
</comment>
<dbReference type="Proteomes" id="UP000604898">
    <property type="component" value="Unassembled WGS sequence"/>
</dbReference>
<sequence>MKCRLIILWAMSFFVNAEQIVVASDIWCPYICTDNSGYVVELTQQAFASVDIEVKFESLPFQRALTLTSQHKLDAVLAVTAEHISTFSLSSNHVPIGQYTNDFYTPVNSNWQYSSLKSLDSKLIATILGYDYGESLNRYLENHNSHVRTSGEAPLKTNLYLATKNRIDLLIGNRYVIDYTAKQYGYSSDIRFAGSENKSTALYVGFSNDDKGHSYASLFAQGIENLKQSGEYQAILDRYQIAF</sequence>
<evidence type="ECO:0000313" key="5">
    <source>
        <dbReference type="EMBL" id="MBL4912586.1"/>
    </source>
</evidence>
<accession>A0ABS1SVK2</accession>
<dbReference type="InterPro" id="IPR001638">
    <property type="entry name" value="Solute-binding_3/MltF_N"/>
</dbReference>
<evidence type="ECO:0000256" key="3">
    <source>
        <dbReference type="SAM" id="SignalP"/>
    </source>
</evidence>
<feature type="signal peptide" evidence="3">
    <location>
        <begin position="1"/>
        <end position="17"/>
    </location>
</feature>